<evidence type="ECO:0000259" key="1">
    <source>
        <dbReference type="Pfam" id="PF13358"/>
    </source>
</evidence>
<proteinExistence type="predicted"/>
<organism evidence="2 3">
    <name type="scientific">Paralysiella testudinis</name>
    <dbReference type="NCBI Taxonomy" id="2809020"/>
    <lineage>
        <taxon>Bacteria</taxon>
        <taxon>Pseudomonadati</taxon>
        <taxon>Pseudomonadota</taxon>
        <taxon>Betaproteobacteria</taxon>
        <taxon>Neisseriales</taxon>
        <taxon>Neisseriaceae</taxon>
        <taxon>Paralysiella</taxon>
    </lineage>
</organism>
<dbReference type="Proteomes" id="UP000653156">
    <property type="component" value="Chromosome"/>
</dbReference>
<evidence type="ECO:0000313" key="3">
    <source>
        <dbReference type="Proteomes" id="UP000653156"/>
    </source>
</evidence>
<sequence>MRRQTHKRKTLLKNFTDRVKAVLPEHIKPEHVDIWFQDESRIGQQGSLTRVWHEKGKRPRIIRQQQFEYAYIFGAVCLRTGTTAALVMPSVNKEAMLLHLRQISKETPEGRHAVVVMDGAGWHQDVSELKNISILKLPPYSPELNPIERIWRQLKQTSLSNRCYKGYGQIVEAGCAAWNALVAEKDKLCSLVACEWALL</sequence>
<dbReference type="NCBIfam" id="NF033545">
    <property type="entry name" value="transpos_IS630"/>
    <property type="match status" value="1"/>
</dbReference>
<keyword evidence="3" id="KW-1185">Reference proteome</keyword>
<dbReference type="EMBL" id="CP069798">
    <property type="protein sequence ID" value="QRQ83370.1"/>
    <property type="molecule type" value="Genomic_DNA"/>
</dbReference>
<dbReference type="Gene3D" id="3.30.420.10">
    <property type="entry name" value="Ribonuclease H-like superfamily/Ribonuclease H"/>
    <property type="match status" value="1"/>
</dbReference>
<dbReference type="SUPFAM" id="SSF53098">
    <property type="entry name" value="Ribonuclease H-like"/>
    <property type="match status" value="1"/>
</dbReference>
<dbReference type="KEGG" id="ptes:JQU52_12295"/>
<dbReference type="RefSeq" id="WP_230340582.1">
    <property type="nucleotide sequence ID" value="NZ_CP069798.1"/>
</dbReference>
<feature type="domain" description="Tc1-like transposase DDE" evidence="1">
    <location>
        <begin position="33"/>
        <end position="165"/>
    </location>
</feature>
<accession>A0A892ZLQ6</accession>
<name>A0A892ZLQ6_9NEIS</name>
<dbReference type="AlphaFoldDB" id="A0A892ZLQ6"/>
<dbReference type="GO" id="GO:0003676">
    <property type="term" value="F:nucleic acid binding"/>
    <property type="evidence" value="ECO:0007669"/>
    <property type="project" value="InterPro"/>
</dbReference>
<dbReference type="Pfam" id="PF13358">
    <property type="entry name" value="DDE_3"/>
    <property type="match status" value="1"/>
</dbReference>
<protein>
    <submittedName>
        <fullName evidence="2">IS630 family transposase</fullName>
    </submittedName>
</protein>
<dbReference type="InterPro" id="IPR047655">
    <property type="entry name" value="Transpos_IS630-like"/>
</dbReference>
<reference evidence="2" key="1">
    <citation type="submission" date="2021-02" db="EMBL/GenBank/DDBJ databases">
        <title>Neisseriaceae sp. 26B isolated from the cloaca of a Common Toad-headed Turtle (Mesoclemmys nasuta).</title>
        <authorList>
            <person name="Spergser J."/>
            <person name="Busse H.-J."/>
        </authorList>
    </citation>
    <scope>NUCLEOTIDE SEQUENCE</scope>
    <source>
        <strain evidence="2">26B</strain>
    </source>
</reference>
<dbReference type="InterPro" id="IPR012337">
    <property type="entry name" value="RNaseH-like_sf"/>
</dbReference>
<gene>
    <name evidence="2" type="ORF">JQU52_12295</name>
</gene>
<dbReference type="InterPro" id="IPR036397">
    <property type="entry name" value="RNaseH_sf"/>
</dbReference>
<dbReference type="InterPro" id="IPR038717">
    <property type="entry name" value="Tc1-like_DDE_dom"/>
</dbReference>
<evidence type="ECO:0000313" key="2">
    <source>
        <dbReference type="EMBL" id="QRQ83370.1"/>
    </source>
</evidence>